<dbReference type="Proteomes" id="UP000036106">
    <property type="component" value="Chromosome"/>
</dbReference>
<dbReference type="GO" id="GO:0005829">
    <property type="term" value="C:cytosol"/>
    <property type="evidence" value="ECO:0007669"/>
    <property type="project" value="TreeGrafter"/>
</dbReference>
<organism evidence="15 16">
    <name type="scientific">Companilactobacillus ginsenosidimutans</name>
    <dbReference type="NCBI Taxonomy" id="1007676"/>
    <lineage>
        <taxon>Bacteria</taxon>
        <taxon>Bacillati</taxon>
        <taxon>Bacillota</taxon>
        <taxon>Bacilli</taxon>
        <taxon>Lactobacillales</taxon>
        <taxon>Lactobacillaceae</taxon>
        <taxon>Companilactobacillus</taxon>
    </lineage>
</organism>
<dbReference type="PANTHER" id="PTHR20858">
    <property type="entry name" value="PHOSPHOMETHYLPYRIMIDINE KINASE"/>
    <property type="match status" value="1"/>
</dbReference>
<evidence type="ECO:0000256" key="11">
    <source>
        <dbReference type="ARBA" id="ARBA00042396"/>
    </source>
</evidence>
<evidence type="ECO:0000256" key="5">
    <source>
        <dbReference type="ARBA" id="ARBA00022741"/>
    </source>
</evidence>
<name>A0A0H4QKG6_9LACO</name>
<feature type="domain" description="Pyridoxamine kinase/Phosphomethylpyrimidine kinase" evidence="14">
    <location>
        <begin position="11"/>
        <end position="249"/>
    </location>
</feature>
<dbReference type="GO" id="GO:0008902">
    <property type="term" value="F:hydroxymethylpyrimidine kinase activity"/>
    <property type="evidence" value="ECO:0007669"/>
    <property type="project" value="TreeGrafter"/>
</dbReference>
<dbReference type="Gene3D" id="3.40.1190.20">
    <property type="match status" value="1"/>
</dbReference>
<dbReference type="KEGG" id="lgn:ABM34_08555"/>
<dbReference type="OrthoDB" id="9810880at2"/>
<evidence type="ECO:0000259" key="14">
    <source>
        <dbReference type="Pfam" id="PF08543"/>
    </source>
</evidence>
<evidence type="ECO:0000313" key="15">
    <source>
        <dbReference type="EMBL" id="AKP67576.1"/>
    </source>
</evidence>
<dbReference type="InterPro" id="IPR013749">
    <property type="entry name" value="PM/HMP-P_kinase-1"/>
</dbReference>
<evidence type="ECO:0000256" key="10">
    <source>
        <dbReference type="ARBA" id="ARBA00042348"/>
    </source>
</evidence>
<dbReference type="GO" id="GO:0008478">
    <property type="term" value="F:pyridoxal kinase activity"/>
    <property type="evidence" value="ECO:0007669"/>
    <property type="project" value="UniProtKB-EC"/>
</dbReference>
<evidence type="ECO:0000256" key="13">
    <source>
        <dbReference type="ARBA" id="ARBA00049293"/>
    </source>
</evidence>
<evidence type="ECO:0000256" key="12">
    <source>
        <dbReference type="ARBA" id="ARBA00042531"/>
    </source>
</evidence>
<evidence type="ECO:0000313" key="16">
    <source>
        <dbReference type="Proteomes" id="UP000036106"/>
    </source>
</evidence>
<dbReference type="GO" id="GO:0046872">
    <property type="term" value="F:metal ion binding"/>
    <property type="evidence" value="ECO:0007669"/>
    <property type="project" value="UniProtKB-KW"/>
</dbReference>
<accession>A0A0H4QKG6</accession>
<evidence type="ECO:0000256" key="2">
    <source>
        <dbReference type="ARBA" id="ARBA00012104"/>
    </source>
</evidence>
<dbReference type="AlphaFoldDB" id="A0A0H4QKG6"/>
<evidence type="ECO:0000256" key="8">
    <source>
        <dbReference type="ARBA" id="ARBA00022842"/>
    </source>
</evidence>
<keyword evidence="3" id="KW-0808">Transferase</keyword>
<dbReference type="GO" id="GO:0008972">
    <property type="term" value="F:phosphomethylpyrimidine kinase activity"/>
    <property type="evidence" value="ECO:0007669"/>
    <property type="project" value="InterPro"/>
</dbReference>
<dbReference type="RefSeq" id="WP_048704997.1">
    <property type="nucleotide sequence ID" value="NZ_CP012034.1"/>
</dbReference>
<keyword evidence="5" id="KW-0547">Nucleotide-binding</keyword>
<dbReference type="SUPFAM" id="SSF53613">
    <property type="entry name" value="Ribokinase-like"/>
    <property type="match status" value="1"/>
</dbReference>
<dbReference type="NCBIfam" id="TIGR00097">
    <property type="entry name" value="HMP-P_kinase"/>
    <property type="match status" value="1"/>
</dbReference>
<comment type="catalytic activity">
    <reaction evidence="13">
        <text>pyridoxal + ATP = pyridoxal 5'-phosphate + ADP + H(+)</text>
        <dbReference type="Rhea" id="RHEA:10224"/>
        <dbReference type="ChEBI" id="CHEBI:15378"/>
        <dbReference type="ChEBI" id="CHEBI:17310"/>
        <dbReference type="ChEBI" id="CHEBI:30616"/>
        <dbReference type="ChEBI" id="CHEBI:456216"/>
        <dbReference type="ChEBI" id="CHEBI:597326"/>
        <dbReference type="EC" id="2.7.1.35"/>
    </reaction>
</comment>
<dbReference type="PATRIC" id="fig|1007676.4.peg.1728"/>
<proteinExistence type="inferred from homology"/>
<dbReference type="InterPro" id="IPR029056">
    <property type="entry name" value="Ribokinase-like"/>
</dbReference>
<sequence length="259" mass="27370">MENVLTIAGSDSLAGGGLQADLKTFEEFNVFGVSAITSVANIFPDDLRINVLNSNLVKEQLDSIFPQIPLNAVKAGLLGTVDNLNIVANELKKHQIPVVVDPVLAFKEGTSDNDPEYVEAVEKVLLPLATVTTPNISEAEQLSGVEITSNSDIELAAAKIQQFGVRNVLIKNGSQTGDDFLLTGENSQWIKGKKINSTTTNGAGCTLSAAITALLAKDKSILESITIAKSFVHDAIESGVPIGKNSGSVWQGATRLRGN</sequence>
<dbReference type="STRING" id="1007676.ABM34_08555"/>
<dbReference type="InterPro" id="IPR004399">
    <property type="entry name" value="HMP/HMP-P_kinase_dom"/>
</dbReference>
<reference evidence="16" key="1">
    <citation type="submission" date="2015-07" db="EMBL/GenBank/DDBJ databases">
        <title>Lactobacillus ginsenosidimutans/EMML 3141/ whole genome sequencing.</title>
        <authorList>
            <person name="Kim M.K."/>
            <person name="Im W.-T."/>
            <person name="Srinivasan S."/>
            <person name="Lee J.-J."/>
        </authorList>
    </citation>
    <scope>NUCLEOTIDE SEQUENCE [LARGE SCALE GENOMIC DNA]</scope>
    <source>
        <strain evidence="16">EMML 3041</strain>
    </source>
</reference>
<keyword evidence="6" id="KW-0418">Kinase</keyword>
<dbReference type="GO" id="GO:0009228">
    <property type="term" value="P:thiamine biosynthetic process"/>
    <property type="evidence" value="ECO:0007669"/>
    <property type="project" value="InterPro"/>
</dbReference>
<keyword evidence="7" id="KW-0067">ATP-binding</keyword>
<evidence type="ECO:0000256" key="1">
    <source>
        <dbReference type="ARBA" id="ARBA00009879"/>
    </source>
</evidence>
<gene>
    <name evidence="15" type="ORF">ABM34_08555</name>
</gene>
<dbReference type="EMBL" id="CP012034">
    <property type="protein sequence ID" value="AKP67576.1"/>
    <property type="molecule type" value="Genomic_DNA"/>
</dbReference>
<protein>
    <recommendedName>
        <fullName evidence="2">pyridoxal kinase</fullName>
        <ecNumber evidence="2">2.7.1.35</ecNumber>
    </recommendedName>
    <alternativeName>
        <fullName evidence="10">PN/PL/PM kinase</fullName>
    </alternativeName>
    <alternativeName>
        <fullName evidence="11">Pyridoxal kinase</fullName>
    </alternativeName>
    <alternativeName>
        <fullName evidence="9">Pyridoxamine kinase</fullName>
    </alternativeName>
    <alternativeName>
        <fullName evidence="12">Vitamin B6 kinase</fullName>
    </alternativeName>
</protein>
<evidence type="ECO:0000256" key="3">
    <source>
        <dbReference type="ARBA" id="ARBA00022679"/>
    </source>
</evidence>
<dbReference type="CDD" id="cd01169">
    <property type="entry name" value="HMPP_kinase"/>
    <property type="match status" value="1"/>
</dbReference>
<dbReference type="EC" id="2.7.1.35" evidence="2"/>
<keyword evidence="4" id="KW-0479">Metal-binding</keyword>
<keyword evidence="8" id="KW-0460">Magnesium</keyword>
<dbReference type="PANTHER" id="PTHR20858:SF19">
    <property type="entry name" value="PYRIDOXINE KINASE"/>
    <property type="match status" value="1"/>
</dbReference>
<evidence type="ECO:0000256" key="9">
    <source>
        <dbReference type="ARBA" id="ARBA00042307"/>
    </source>
</evidence>
<evidence type="ECO:0000256" key="4">
    <source>
        <dbReference type="ARBA" id="ARBA00022723"/>
    </source>
</evidence>
<dbReference type="GO" id="GO:0005524">
    <property type="term" value="F:ATP binding"/>
    <property type="evidence" value="ECO:0007669"/>
    <property type="project" value="UniProtKB-KW"/>
</dbReference>
<dbReference type="Pfam" id="PF08543">
    <property type="entry name" value="Phos_pyr_kin"/>
    <property type="match status" value="1"/>
</dbReference>
<evidence type="ECO:0000256" key="6">
    <source>
        <dbReference type="ARBA" id="ARBA00022777"/>
    </source>
</evidence>
<evidence type="ECO:0000256" key="7">
    <source>
        <dbReference type="ARBA" id="ARBA00022840"/>
    </source>
</evidence>
<keyword evidence="16" id="KW-1185">Reference proteome</keyword>
<comment type="similarity">
    <text evidence="1">Belongs to the ThiD family.</text>
</comment>